<comment type="cofactor">
    <cofactor evidence="11">
        <name>pyridoxal 5'-phosphate</name>
        <dbReference type="ChEBI" id="CHEBI:597326"/>
    </cofactor>
    <text evidence="11">Binds 1 pyridoxal phosphate per subunit.</text>
</comment>
<evidence type="ECO:0000256" key="1">
    <source>
        <dbReference type="ARBA" id="ARBA00005099"/>
    </source>
</evidence>
<evidence type="ECO:0000256" key="2">
    <source>
        <dbReference type="ARBA" id="ARBA00006904"/>
    </source>
</evidence>
<protein>
    <recommendedName>
        <fullName evidence="11">Phosphoserine aminotransferase</fullName>
        <ecNumber evidence="11">2.6.1.52</ecNumber>
    </recommendedName>
    <alternativeName>
        <fullName evidence="11">Phosphohydroxythreonine aminotransferase</fullName>
        <shortName evidence="11">PSAT</shortName>
    </alternativeName>
</protein>
<evidence type="ECO:0000256" key="4">
    <source>
        <dbReference type="ARBA" id="ARBA00022605"/>
    </source>
</evidence>
<keyword evidence="7 11" id="KW-0664">Pyridoxine biosynthesis</keyword>
<keyword evidence="14" id="KW-1185">Reference proteome</keyword>
<dbReference type="InterPro" id="IPR015424">
    <property type="entry name" value="PyrdxlP-dep_Trfase"/>
</dbReference>
<keyword evidence="8 11" id="KW-0718">Serine biosynthesis</keyword>
<evidence type="ECO:0000256" key="5">
    <source>
        <dbReference type="ARBA" id="ARBA00022679"/>
    </source>
</evidence>
<sequence>MSPSPAFNFAAGPARLPDAVLERARDELFTRGADGASALERPFTGDAFRATLAHARERLAELLALPSNYRILFLAGGALHQFSLVPMNLLGDARHAAYADSGYWSRRAMAEGARYADVTLAARHAGPVPLAAPPLGHWALPAGCAYCHITPNETVEGIAYPGLPDTGDVPLVADCTSCFLTGPVDVSRFGVLYASAQKNIGPAGLTVVVIREDLLERPAPRVPAPHCYRLQAEHDSCVNTPPTWAIHVAGLVFDWIADAGGLAAMAAANRRKAERLYAAIDGSEGFYAAPVATGHRSGSNVRFHLADDRLTDTFLAEAEAHGLTHLRGHRQVGGLRASLYNAMPEAGAAALADFIAGFARRHG</sequence>
<organism evidence="13 14">
    <name type="scientific">Aromatoleum bremense</name>
    <dbReference type="NCBI Taxonomy" id="76115"/>
    <lineage>
        <taxon>Bacteria</taxon>
        <taxon>Pseudomonadati</taxon>
        <taxon>Pseudomonadota</taxon>
        <taxon>Betaproteobacteria</taxon>
        <taxon>Rhodocyclales</taxon>
        <taxon>Rhodocyclaceae</taxon>
        <taxon>Aromatoleum</taxon>
    </lineage>
</organism>
<keyword evidence="4 11" id="KW-0028">Amino-acid biosynthesis</keyword>
<evidence type="ECO:0000259" key="12">
    <source>
        <dbReference type="Pfam" id="PF00266"/>
    </source>
</evidence>
<dbReference type="Gene3D" id="3.40.640.10">
    <property type="entry name" value="Type I PLP-dependent aspartate aminotransferase-like (Major domain)"/>
    <property type="match status" value="1"/>
</dbReference>
<comment type="subcellular location">
    <subcellularLocation>
        <location evidence="11">Cytoplasm</location>
    </subcellularLocation>
</comment>
<evidence type="ECO:0000256" key="10">
    <source>
        <dbReference type="ARBA" id="ARBA00049007"/>
    </source>
</evidence>
<name>A0ABX1P081_9RHOO</name>
<comment type="function">
    <text evidence="11">Catalyzes the reversible conversion of 3-phosphohydroxypyruvate to phosphoserine and of 3-hydroxy-2-oxo-4-phosphonooxybutanoate to phosphohydroxythreonine.</text>
</comment>
<dbReference type="InterPro" id="IPR022278">
    <property type="entry name" value="Pser_aminoTfrase"/>
</dbReference>
<keyword evidence="11" id="KW-0963">Cytoplasm</keyword>
<comment type="pathway">
    <text evidence="11">Cofactor biosynthesis; pyridoxine 5'-phosphate biosynthesis; pyridoxine 5'-phosphate from D-erythrose 4-phosphate: step 3/5.</text>
</comment>
<dbReference type="InterPro" id="IPR020578">
    <property type="entry name" value="Aminotrans_V_PyrdxlP_BS"/>
</dbReference>
<dbReference type="RefSeq" id="WP_169204214.1">
    <property type="nucleotide sequence ID" value="NZ_CP059467.1"/>
</dbReference>
<feature type="binding site" evidence="11">
    <location>
        <position position="174"/>
    </location>
    <ligand>
        <name>pyridoxal 5'-phosphate</name>
        <dbReference type="ChEBI" id="CHEBI:597326"/>
    </ligand>
</feature>
<dbReference type="HAMAP" id="MF_00160">
    <property type="entry name" value="SerC_aminotrans_5"/>
    <property type="match status" value="1"/>
</dbReference>
<dbReference type="PROSITE" id="PS00595">
    <property type="entry name" value="AA_TRANSFER_CLASS_5"/>
    <property type="match status" value="1"/>
</dbReference>
<dbReference type="EC" id="2.6.1.52" evidence="11"/>
<reference evidence="13 14" key="1">
    <citation type="submission" date="2019-12" db="EMBL/GenBank/DDBJ databases">
        <title>Comparative genomics gives insights into the taxonomy of the Azoarcus-Aromatoleum group and reveals separate origins of nif in the plant-associated Azoarcus and non-plant-associated Aromatoleum sub-groups.</title>
        <authorList>
            <person name="Lafos M."/>
            <person name="Maluk M."/>
            <person name="Batista M."/>
            <person name="Junghare M."/>
            <person name="Carmona M."/>
            <person name="Faoro H."/>
            <person name="Cruz L.M."/>
            <person name="Battistoni F."/>
            <person name="De Souza E."/>
            <person name="Pedrosa F."/>
            <person name="Chen W.-M."/>
            <person name="Poole P.S."/>
            <person name="Dixon R.A."/>
            <person name="James E.K."/>
        </authorList>
    </citation>
    <scope>NUCLEOTIDE SEQUENCE [LARGE SCALE GENOMIC DNA]</scope>
    <source>
        <strain evidence="13 14">PbN1</strain>
    </source>
</reference>
<dbReference type="Proteomes" id="UP000633943">
    <property type="component" value="Unassembled WGS sequence"/>
</dbReference>
<evidence type="ECO:0000256" key="3">
    <source>
        <dbReference type="ARBA" id="ARBA00022576"/>
    </source>
</evidence>
<gene>
    <name evidence="11 13" type="primary">serC</name>
    <name evidence="13" type="ORF">GPA24_19785</name>
</gene>
<dbReference type="SUPFAM" id="SSF53383">
    <property type="entry name" value="PLP-dependent transferases"/>
    <property type="match status" value="1"/>
</dbReference>
<dbReference type="Pfam" id="PF00266">
    <property type="entry name" value="Aminotran_5"/>
    <property type="match status" value="1"/>
</dbReference>
<evidence type="ECO:0000256" key="11">
    <source>
        <dbReference type="HAMAP-Rule" id="MF_00160"/>
    </source>
</evidence>
<comment type="catalytic activity">
    <reaction evidence="10 11">
        <text>O-phospho-L-serine + 2-oxoglutarate = 3-phosphooxypyruvate + L-glutamate</text>
        <dbReference type="Rhea" id="RHEA:14329"/>
        <dbReference type="ChEBI" id="CHEBI:16810"/>
        <dbReference type="ChEBI" id="CHEBI:18110"/>
        <dbReference type="ChEBI" id="CHEBI:29985"/>
        <dbReference type="ChEBI" id="CHEBI:57524"/>
        <dbReference type="EC" id="2.6.1.52"/>
    </reaction>
</comment>
<comment type="caution">
    <text evidence="13">The sequence shown here is derived from an EMBL/GenBank/DDBJ whole genome shotgun (WGS) entry which is preliminary data.</text>
</comment>
<dbReference type="InterPro" id="IPR015421">
    <property type="entry name" value="PyrdxlP-dep_Trfase_major"/>
</dbReference>
<keyword evidence="5 11" id="KW-0808">Transferase</keyword>
<feature type="binding site" evidence="11">
    <location>
        <position position="154"/>
    </location>
    <ligand>
        <name>pyridoxal 5'-phosphate</name>
        <dbReference type="ChEBI" id="CHEBI:597326"/>
    </ligand>
</feature>
<evidence type="ECO:0000256" key="7">
    <source>
        <dbReference type="ARBA" id="ARBA00023096"/>
    </source>
</evidence>
<feature type="binding site" evidence="11">
    <location>
        <position position="197"/>
    </location>
    <ligand>
        <name>pyridoxal 5'-phosphate</name>
        <dbReference type="ChEBI" id="CHEBI:597326"/>
    </ligand>
</feature>
<dbReference type="PANTHER" id="PTHR43247">
    <property type="entry name" value="PHOSPHOSERINE AMINOTRANSFERASE"/>
    <property type="match status" value="1"/>
</dbReference>
<comment type="pathway">
    <text evidence="1 11">Amino-acid biosynthesis; L-serine biosynthesis; L-serine from 3-phospho-D-glycerate: step 2/3.</text>
</comment>
<evidence type="ECO:0000256" key="9">
    <source>
        <dbReference type="ARBA" id="ARBA00047630"/>
    </source>
</evidence>
<proteinExistence type="inferred from homology"/>
<dbReference type="InterPro" id="IPR000192">
    <property type="entry name" value="Aminotrans_V_dom"/>
</dbReference>
<dbReference type="GO" id="GO:0004648">
    <property type="term" value="F:O-phospho-L-serine:2-oxoglutarate aminotransferase activity"/>
    <property type="evidence" value="ECO:0007669"/>
    <property type="project" value="UniProtKB-EC"/>
</dbReference>
<dbReference type="PIRSF" id="PIRSF000525">
    <property type="entry name" value="SerC"/>
    <property type="match status" value="1"/>
</dbReference>
<feature type="binding site" evidence="11">
    <location>
        <begin position="239"/>
        <end position="240"/>
    </location>
    <ligand>
        <name>pyridoxal 5'-phosphate</name>
        <dbReference type="ChEBI" id="CHEBI:597326"/>
    </ligand>
</feature>
<evidence type="ECO:0000256" key="8">
    <source>
        <dbReference type="ARBA" id="ARBA00023299"/>
    </source>
</evidence>
<dbReference type="PANTHER" id="PTHR43247:SF1">
    <property type="entry name" value="PHOSPHOSERINE AMINOTRANSFERASE"/>
    <property type="match status" value="1"/>
</dbReference>
<comment type="caution">
    <text evidence="11">Lacks conserved residue(s) required for the propagation of feature annotation.</text>
</comment>
<evidence type="ECO:0000256" key="6">
    <source>
        <dbReference type="ARBA" id="ARBA00022898"/>
    </source>
</evidence>
<comment type="subunit">
    <text evidence="11">Homodimer.</text>
</comment>
<evidence type="ECO:0000313" key="14">
    <source>
        <dbReference type="Proteomes" id="UP000633943"/>
    </source>
</evidence>
<dbReference type="EMBL" id="WTVP01000107">
    <property type="protein sequence ID" value="NMG17729.1"/>
    <property type="molecule type" value="Genomic_DNA"/>
</dbReference>
<feature type="modified residue" description="N6-(pyridoxal phosphate)lysine" evidence="11">
    <location>
        <position position="198"/>
    </location>
</feature>
<accession>A0ABX1P081</accession>
<feature type="binding site" evidence="11">
    <location>
        <position position="104"/>
    </location>
    <ligand>
        <name>pyridoxal 5'-phosphate</name>
        <dbReference type="ChEBI" id="CHEBI:597326"/>
    </ligand>
</feature>
<comment type="catalytic activity">
    <reaction evidence="9 11">
        <text>4-(phosphooxy)-L-threonine + 2-oxoglutarate = (R)-3-hydroxy-2-oxo-4-phosphooxybutanoate + L-glutamate</text>
        <dbReference type="Rhea" id="RHEA:16573"/>
        <dbReference type="ChEBI" id="CHEBI:16810"/>
        <dbReference type="ChEBI" id="CHEBI:29985"/>
        <dbReference type="ChEBI" id="CHEBI:58452"/>
        <dbReference type="ChEBI" id="CHEBI:58538"/>
        <dbReference type="EC" id="2.6.1.52"/>
    </reaction>
</comment>
<dbReference type="InterPro" id="IPR015422">
    <property type="entry name" value="PyrdxlP-dep_Trfase_small"/>
</dbReference>
<dbReference type="Gene3D" id="3.90.1150.10">
    <property type="entry name" value="Aspartate Aminotransferase, domain 1"/>
    <property type="match status" value="1"/>
</dbReference>
<keyword evidence="6 11" id="KW-0663">Pyridoxal phosphate</keyword>
<keyword evidence="3 11" id="KW-0032">Aminotransferase</keyword>
<dbReference type="NCBIfam" id="NF003764">
    <property type="entry name" value="PRK05355.1"/>
    <property type="match status" value="1"/>
</dbReference>
<comment type="similarity">
    <text evidence="2 11">Belongs to the class-V pyridoxal-phosphate-dependent aminotransferase family. SerC subfamily.</text>
</comment>
<evidence type="ECO:0000313" key="13">
    <source>
        <dbReference type="EMBL" id="NMG17729.1"/>
    </source>
</evidence>
<feature type="domain" description="Aminotransferase class V" evidence="12">
    <location>
        <begin position="7"/>
        <end position="347"/>
    </location>
</feature>